<dbReference type="InterPro" id="IPR043130">
    <property type="entry name" value="CDP-OH_PTrfase_TM_dom"/>
</dbReference>
<keyword evidence="3" id="KW-0812">Transmembrane</keyword>
<dbReference type="InterPro" id="IPR000462">
    <property type="entry name" value="CDP-OH_P_trans"/>
</dbReference>
<accession>A0ABV9TF87</accession>
<dbReference type="PROSITE" id="PS00379">
    <property type="entry name" value="CDP_ALCOHOL_P_TRANSF"/>
    <property type="match status" value="1"/>
</dbReference>
<evidence type="ECO:0000313" key="5">
    <source>
        <dbReference type="Proteomes" id="UP001595797"/>
    </source>
</evidence>
<keyword evidence="3" id="KW-1133">Transmembrane helix</keyword>
<dbReference type="EMBL" id="JBHSIW010000002">
    <property type="protein sequence ID" value="MFC4902239.1"/>
    <property type="molecule type" value="Genomic_DNA"/>
</dbReference>
<sequence length="246" mass="26006">MTTTSERPGAPTYWETVAQLAAAQKGRAAGAPAYSVFVNRPAGRLLAAAAHRAGLSPNQVTGISAGCSAAGILVLALVAPTMWSGVLVAFLLALGYALDSADGQVARLRGGGSAAGEWLDHVIDCAKISLLHIAVLVAAARFLDVPQTWLLVPLAFLALDNVAFFTIILNDSLKQIRGVPLRRPGQFRPMRSVVLLAVDYGVVCLSFVLLGWTEAFVLVYTLLCTALAGHTALALPKWFNDMRRLG</sequence>
<dbReference type="RefSeq" id="WP_075872562.1">
    <property type="nucleotide sequence ID" value="NZ_JARAMH010000023.1"/>
</dbReference>
<gene>
    <name evidence="4" type="ORF">ACFPCS_01495</name>
</gene>
<name>A0ABV9TF87_9MICC</name>
<feature type="transmembrane region" description="Helical" evidence="3">
    <location>
        <begin position="72"/>
        <end position="98"/>
    </location>
</feature>
<evidence type="ECO:0000256" key="1">
    <source>
        <dbReference type="ARBA" id="ARBA00022679"/>
    </source>
</evidence>
<dbReference type="InterPro" id="IPR048254">
    <property type="entry name" value="CDP_ALCOHOL_P_TRANSF_CS"/>
</dbReference>
<proteinExistence type="inferred from homology"/>
<evidence type="ECO:0000256" key="2">
    <source>
        <dbReference type="RuleBase" id="RU003750"/>
    </source>
</evidence>
<evidence type="ECO:0000256" key="3">
    <source>
        <dbReference type="SAM" id="Phobius"/>
    </source>
</evidence>
<evidence type="ECO:0000313" key="4">
    <source>
        <dbReference type="EMBL" id="MFC4902239.1"/>
    </source>
</evidence>
<dbReference type="Pfam" id="PF01066">
    <property type="entry name" value="CDP-OH_P_transf"/>
    <property type="match status" value="1"/>
</dbReference>
<comment type="caution">
    <text evidence="4">The sequence shown here is derived from an EMBL/GenBank/DDBJ whole genome shotgun (WGS) entry which is preliminary data.</text>
</comment>
<feature type="transmembrane region" description="Helical" evidence="3">
    <location>
        <begin position="149"/>
        <end position="169"/>
    </location>
</feature>
<protein>
    <submittedName>
        <fullName evidence="4">CDP-alcohol phosphatidyltransferase family protein</fullName>
    </submittedName>
</protein>
<reference evidence="5" key="1">
    <citation type="journal article" date="2019" name="Int. J. Syst. Evol. Microbiol.">
        <title>The Global Catalogue of Microorganisms (GCM) 10K type strain sequencing project: providing services to taxonomists for standard genome sequencing and annotation.</title>
        <authorList>
            <consortium name="The Broad Institute Genomics Platform"/>
            <consortium name="The Broad Institute Genome Sequencing Center for Infectious Disease"/>
            <person name="Wu L."/>
            <person name="Ma J."/>
        </authorList>
    </citation>
    <scope>NUCLEOTIDE SEQUENCE [LARGE SCALE GENOMIC DNA]</scope>
    <source>
        <strain evidence="5">CGMCC 4.6946</strain>
    </source>
</reference>
<dbReference type="Gene3D" id="1.20.120.1760">
    <property type="match status" value="1"/>
</dbReference>
<feature type="transmembrane region" description="Helical" evidence="3">
    <location>
        <begin position="215"/>
        <end position="235"/>
    </location>
</feature>
<comment type="similarity">
    <text evidence="2">Belongs to the CDP-alcohol phosphatidyltransferase class-I family.</text>
</comment>
<keyword evidence="5" id="KW-1185">Reference proteome</keyword>
<feature type="transmembrane region" description="Helical" evidence="3">
    <location>
        <begin position="190"/>
        <end position="209"/>
    </location>
</feature>
<keyword evidence="1 2" id="KW-0808">Transferase</keyword>
<keyword evidence="3" id="KW-0472">Membrane</keyword>
<dbReference type="Proteomes" id="UP001595797">
    <property type="component" value="Unassembled WGS sequence"/>
</dbReference>
<organism evidence="4 5">
    <name type="scientific">Kocuria oceani</name>
    <dbReference type="NCBI Taxonomy" id="988827"/>
    <lineage>
        <taxon>Bacteria</taxon>
        <taxon>Bacillati</taxon>
        <taxon>Actinomycetota</taxon>
        <taxon>Actinomycetes</taxon>
        <taxon>Micrococcales</taxon>
        <taxon>Micrococcaceae</taxon>
        <taxon>Kocuria</taxon>
    </lineage>
</organism>